<evidence type="ECO:0000256" key="2">
    <source>
        <dbReference type="ARBA" id="ARBA00022485"/>
    </source>
</evidence>
<gene>
    <name evidence="7" type="ORF">UFOVP257_133</name>
</gene>
<evidence type="ECO:0000256" key="4">
    <source>
        <dbReference type="ARBA" id="ARBA00022723"/>
    </source>
</evidence>
<keyword evidence="4" id="KW-0479">Metal-binding</keyword>
<evidence type="ECO:0008006" key="8">
    <source>
        <dbReference type="Google" id="ProtNLM"/>
    </source>
</evidence>
<evidence type="ECO:0000256" key="6">
    <source>
        <dbReference type="ARBA" id="ARBA00023014"/>
    </source>
</evidence>
<evidence type="ECO:0000313" key="7">
    <source>
        <dbReference type="EMBL" id="CAB4133319.1"/>
    </source>
</evidence>
<protein>
    <recommendedName>
        <fullName evidence="8">Radical_SAM domain containing protein</fullName>
    </recommendedName>
</protein>
<evidence type="ECO:0000256" key="3">
    <source>
        <dbReference type="ARBA" id="ARBA00022691"/>
    </source>
</evidence>
<dbReference type="InterPro" id="IPR013785">
    <property type="entry name" value="Aldolase_TIM"/>
</dbReference>
<proteinExistence type="predicted"/>
<comment type="cofactor">
    <cofactor evidence="1">
        <name>[4Fe-4S] cluster</name>
        <dbReference type="ChEBI" id="CHEBI:49883"/>
    </cofactor>
</comment>
<dbReference type="PANTHER" id="PTHR43787">
    <property type="entry name" value="FEMO COFACTOR BIOSYNTHESIS PROTEIN NIFB-RELATED"/>
    <property type="match status" value="1"/>
</dbReference>
<name>A0A6J5LNQ1_9CAUD</name>
<keyword evidence="5" id="KW-0408">Iron</keyword>
<dbReference type="GO" id="GO:0051539">
    <property type="term" value="F:4 iron, 4 sulfur cluster binding"/>
    <property type="evidence" value="ECO:0007669"/>
    <property type="project" value="UniProtKB-KW"/>
</dbReference>
<dbReference type="EMBL" id="LR796274">
    <property type="protein sequence ID" value="CAB4133319.1"/>
    <property type="molecule type" value="Genomic_DNA"/>
</dbReference>
<sequence>MIVPHHYCANLHAGLRLILTPDGKISVSTCTVSPIDAVITDNKVFDHPKLVEFRNRNIETQQLEGLCALCDPLECDGIRGHNRGAVNHLYIKDKLLYNQSGPKQITFQMNYVCNLACIICEPALSTKWRLEENVKQGATSVDETLLRNTIRNINLEQLETVHIYGGETLLTKTHEIILEELTPYAKNLTIWYDTNGTVVPSRKTIELWEPFHLVRLKLSLDGIGEAFNYMRYPANWTKVEDTISKIVDVMPYNHMLTVRPAIGFLNFHLIKELREWQQKYLYANRLGDLTEFEYTPVYGIYKAENMTQDMKDELMMIYDISDSIHVVMPKFVRGTELELSTIKNELTKLDLRRGLDYKKSLPHLIKYLQ</sequence>
<keyword evidence="6" id="KW-0411">Iron-sulfur</keyword>
<dbReference type="SUPFAM" id="SSF102114">
    <property type="entry name" value="Radical SAM enzymes"/>
    <property type="match status" value="1"/>
</dbReference>
<dbReference type="GO" id="GO:0003824">
    <property type="term" value="F:catalytic activity"/>
    <property type="evidence" value="ECO:0007669"/>
    <property type="project" value="InterPro"/>
</dbReference>
<dbReference type="Gene3D" id="3.20.20.70">
    <property type="entry name" value="Aldolase class I"/>
    <property type="match status" value="1"/>
</dbReference>
<reference evidence="7" key="1">
    <citation type="submission" date="2020-04" db="EMBL/GenBank/DDBJ databases">
        <authorList>
            <person name="Chiriac C."/>
            <person name="Salcher M."/>
            <person name="Ghai R."/>
            <person name="Kavagutti S V."/>
        </authorList>
    </citation>
    <scope>NUCLEOTIDE SEQUENCE</scope>
</reference>
<keyword evidence="3" id="KW-0949">S-adenosyl-L-methionine</keyword>
<evidence type="ECO:0000256" key="5">
    <source>
        <dbReference type="ARBA" id="ARBA00023004"/>
    </source>
</evidence>
<dbReference type="InterPro" id="IPR007197">
    <property type="entry name" value="rSAM"/>
</dbReference>
<dbReference type="SFLD" id="SFLDS00029">
    <property type="entry name" value="Radical_SAM"/>
    <property type="match status" value="1"/>
</dbReference>
<accession>A0A6J5LNQ1</accession>
<keyword evidence="2" id="KW-0004">4Fe-4S</keyword>
<dbReference type="InterPro" id="IPR058240">
    <property type="entry name" value="rSAM_sf"/>
</dbReference>
<organism evidence="7">
    <name type="scientific">uncultured Caudovirales phage</name>
    <dbReference type="NCBI Taxonomy" id="2100421"/>
    <lineage>
        <taxon>Viruses</taxon>
        <taxon>Duplodnaviria</taxon>
        <taxon>Heunggongvirae</taxon>
        <taxon>Uroviricota</taxon>
        <taxon>Caudoviricetes</taxon>
        <taxon>Peduoviridae</taxon>
        <taxon>Maltschvirus</taxon>
        <taxon>Maltschvirus maltsch</taxon>
    </lineage>
</organism>
<evidence type="ECO:0000256" key="1">
    <source>
        <dbReference type="ARBA" id="ARBA00001966"/>
    </source>
</evidence>
<dbReference type="GO" id="GO:0046872">
    <property type="term" value="F:metal ion binding"/>
    <property type="evidence" value="ECO:0007669"/>
    <property type="project" value="UniProtKB-KW"/>
</dbReference>